<dbReference type="AlphaFoldDB" id="A0A563DJZ0"/>
<proteinExistence type="predicted"/>
<dbReference type="RefSeq" id="WP_146261128.1">
    <property type="nucleotide sequence ID" value="NZ_SELG01000024.1"/>
</dbReference>
<dbReference type="Proteomes" id="UP000319499">
    <property type="component" value="Unassembled WGS sequence"/>
</dbReference>
<gene>
    <name evidence="2" type="ORF">ETU09_00380</name>
</gene>
<sequence>MKNFILFFLNILSSVEICAYGQVGIETSTPQAMLHINGSLQITGDLSVGGDAKTSGNPGNPGDILVSNGPEKSPSWSKFELPEISLNNTGTVIAVDGNFVIAQQIAVQLSKDFNYTGNSPMAIPNLNTIILDNENTYISDASGNSFTVKDNGTYQIIMNFMLENTVKGTAPVIGLWDNTDNLWVARINDTFNVSETGVSARNQTYTLFTTQKLVNNHSYSFRISHKSPVTIKSLSSGTTGSGNVSMAIVMRLK</sequence>
<evidence type="ECO:0000313" key="2">
    <source>
        <dbReference type="EMBL" id="TWP30490.1"/>
    </source>
</evidence>
<feature type="region of interest" description="Disordered" evidence="1">
    <location>
        <begin position="47"/>
        <end position="71"/>
    </location>
</feature>
<reference evidence="2 3" key="1">
    <citation type="submission" date="2019-02" db="EMBL/GenBank/DDBJ databases">
        <title>Apibacter muscae sp. nov.: a novel member of the house fly microbiota.</title>
        <authorList>
            <person name="Park R."/>
        </authorList>
    </citation>
    <scope>NUCLEOTIDE SEQUENCE [LARGE SCALE GENOMIC DNA]</scope>
    <source>
        <strain evidence="2 3">AL1</strain>
    </source>
</reference>
<dbReference type="OrthoDB" id="1340359at2"/>
<name>A0A563DJZ0_9FLAO</name>
<dbReference type="EMBL" id="SELH01000011">
    <property type="protein sequence ID" value="TWP30490.1"/>
    <property type="molecule type" value="Genomic_DNA"/>
</dbReference>
<evidence type="ECO:0000256" key="1">
    <source>
        <dbReference type="SAM" id="MobiDB-lite"/>
    </source>
</evidence>
<protein>
    <submittedName>
        <fullName evidence="2">Uncharacterized protein</fullName>
    </submittedName>
</protein>
<evidence type="ECO:0000313" key="3">
    <source>
        <dbReference type="Proteomes" id="UP000319499"/>
    </source>
</evidence>
<accession>A0A563DJZ0</accession>
<organism evidence="2 3">
    <name type="scientific">Apibacter muscae</name>
    <dbReference type="NCBI Taxonomy" id="2509004"/>
    <lineage>
        <taxon>Bacteria</taxon>
        <taxon>Pseudomonadati</taxon>
        <taxon>Bacteroidota</taxon>
        <taxon>Flavobacteriia</taxon>
        <taxon>Flavobacteriales</taxon>
        <taxon>Weeksellaceae</taxon>
        <taxon>Apibacter</taxon>
    </lineage>
</organism>
<comment type="caution">
    <text evidence="2">The sequence shown here is derived from an EMBL/GenBank/DDBJ whole genome shotgun (WGS) entry which is preliminary data.</text>
</comment>
<keyword evidence="3" id="KW-1185">Reference proteome</keyword>